<dbReference type="Proteomes" id="UP000198287">
    <property type="component" value="Unassembled WGS sequence"/>
</dbReference>
<keyword evidence="1" id="KW-0812">Transmembrane</keyword>
<reference evidence="2 3" key="1">
    <citation type="submission" date="2015-12" db="EMBL/GenBank/DDBJ databases">
        <title>The genome of Folsomia candida.</title>
        <authorList>
            <person name="Faddeeva A."/>
            <person name="Derks M.F."/>
            <person name="Anvar Y."/>
            <person name="Smit S."/>
            <person name="Van Straalen N."/>
            <person name="Roelofs D."/>
        </authorList>
    </citation>
    <scope>NUCLEOTIDE SEQUENCE [LARGE SCALE GENOMIC DNA]</scope>
    <source>
        <strain evidence="2 3">VU population</strain>
        <tissue evidence="2">Whole body</tissue>
    </source>
</reference>
<dbReference type="AlphaFoldDB" id="A0A226EA71"/>
<keyword evidence="1" id="KW-0472">Membrane</keyword>
<dbReference type="EMBL" id="LNIX01000005">
    <property type="protein sequence ID" value="OXA54403.1"/>
    <property type="molecule type" value="Genomic_DNA"/>
</dbReference>
<feature type="transmembrane region" description="Helical" evidence="1">
    <location>
        <begin position="44"/>
        <end position="72"/>
    </location>
</feature>
<gene>
    <name evidence="2" type="ORF">Fcan01_10283</name>
</gene>
<feature type="transmembrane region" description="Helical" evidence="1">
    <location>
        <begin position="379"/>
        <end position="396"/>
    </location>
</feature>
<feature type="transmembrane region" description="Helical" evidence="1">
    <location>
        <begin position="78"/>
        <end position="104"/>
    </location>
</feature>
<feature type="transmembrane region" description="Helical" evidence="1">
    <location>
        <begin position="300"/>
        <end position="323"/>
    </location>
</feature>
<accession>A0A226EA71</accession>
<evidence type="ECO:0000313" key="3">
    <source>
        <dbReference type="Proteomes" id="UP000198287"/>
    </source>
</evidence>
<keyword evidence="3" id="KW-1185">Reference proteome</keyword>
<feature type="transmembrane region" description="Helical" evidence="1">
    <location>
        <begin position="185"/>
        <end position="202"/>
    </location>
</feature>
<organism evidence="2 3">
    <name type="scientific">Folsomia candida</name>
    <name type="common">Springtail</name>
    <dbReference type="NCBI Taxonomy" id="158441"/>
    <lineage>
        <taxon>Eukaryota</taxon>
        <taxon>Metazoa</taxon>
        <taxon>Ecdysozoa</taxon>
        <taxon>Arthropoda</taxon>
        <taxon>Hexapoda</taxon>
        <taxon>Collembola</taxon>
        <taxon>Entomobryomorpha</taxon>
        <taxon>Isotomoidea</taxon>
        <taxon>Isotomidae</taxon>
        <taxon>Proisotominae</taxon>
        <taxon>Folsomia</taxon>
    </lineage>
</organism>
<proteinExistence type="predicted"/>
<evidence type="ECO:0000256" key="1">
    <source>
        <dbReference type="SAM" id="Phobius"/>
    </source>
</evidence>
<feature type="transmembrane region" description="Helical" evidence="1">
    <location>
        <begin position="266"/>
        <end position="288"/>
    </location>
</feature>
<name>A0A226EA71_FOLCA</name>
<keyword evidence="1" id="KW-1133">Transmembrane helix</keyword>
<feature type="transmembrane region" description="Helical" evidence="1">
    <location>
        <begin position="207"/>
        <end position="229"/>
    </location>
</feature>
<sequence>MVVTRLMLKSLDNFGTSFSYLYPCPLEWDKKSGKLTYIRISMKLIPWILSVFGGMGSIFIFCAVLLGCQLFGVARLEFSNIVLTMVFLCLAMFAILLEIVFLFYAESCSHLFNECVLQVKKLGFGHIFTEFPPQLDPLGIILNLTVATFAIIPYFMYPFIAYFGLDPFTQTLHNLLIPSNLAPPPVTYALTALRFSVVAPLIQGNRLLSFFTVATTLATHLILTLISILSKATKNVRMSGISRSVIDIYLNTYQTVQIIMAGTVEFTAAVTSISMFLAIVMSVLVNFVTLKMYETVPLPFFAFFPTASVLVVVLIGVMFPMLVDVYENCGEMYARWKYLVGRSVDKKYLTRRLRAIRVLRFYGGINGYNIYICQRSTKLTYYGVILSYTVSALLSVERKNVSARE</sequence>
<feature type="transmembrane region" description="Helical" evidence="1">
    <location>
        <begin position="140"/>
        <end position="165"/>
    </location>
</feature>
<evidence type="ECO:0000313" key="2">
    <source>
        <dbReference type="EMBL" id="OXA54403.1"/>
    </source>
</evidence>
<protein>
    <submittedName>
        <fullName evidence="2">Uncharacterized protein</fullName>
    </submittedName>
</protein>
<comment type="caution">
    <text evidence="2">The sequence shown here is derived from an EMBL/GenBank/DDBJ whole genome shotgun (WGS) entry which is preliminary data.</text>
</comment>